<gene>
    <name evidence="2" type="ORF">ACHIPV_10360</name>
    <name evidence="1" type="ORF">ACHIRB_25405</name>
</gene>
<evidence type="ECO:0000313" key="3">
    <source>
        <dbReference type="Proteomes" id="UP001609176"/>
    </source>
</evidence>
<dbReference type="EMBL" id="JBIMSP010000012">
    <property type="protein sequence ID" value="MFH5242285.1"/>
    <property type="molecule type" value="Genomic_DNA"/>
</dbReference>
<proteinExistence type="predicted"/>
<evidence type="ECO:0000313" key="1">
    <source>
        <dbReference type="EMBL" id="MFH5231880.1"/>
    </source>
</evidence>
<reference evidence="3 4" key="1">
    <citation type="submission" date="2024-10" db="EMBL/GenBank/DDBJ databases">
        <authorList>
            <person name="Riesco R."/>
        </authorList>
    </citation>
    <scope>NUCLEOTIDE SEQUENCE [LARGE SCALE GENOMIC DNA]</scope>
    <source>
        <strain evidence="2 3">NCIMB 15448</strain>
        <strain evidence="1 4">NCIMB 15450</strain>
    </source>
</reference>
<comment type="caution">
    <text evidence="1">The sequence shown here is derived from an EMBL/GenBank/DDBJ whole genome shotgun (WGS) entry which is preliminary data.</text>
</comment>
<protein>
    <submittedName>
        <fullName evidence="1">Uncharacterized protein</fullName>
    </submittedName>
</protein>
<sequence length="97" mass="10464">MIATRVLSDSPNFMGNWGLELEPRLYQLDPPLDGYHYVAVLVCDIPSIGLDRTDVFAAYPNGAAAPHPDGGLAPQRSYPLCSHANALSEMGYVISDS</sequence>
<evidence type="ECO:0000313" key="4">
    <source>
        <dbReference type="Proteomes" id="UP001609219"/>
    </source>
</evidence>
<dbReference type="EMBL" id="JBIMSN010000126">
    <property type="protein sequence ID" value="MFH5231880.1"/>
    <property type="molecule type" value="Genomic_DNA"/>
</dbReference>
<dbReference type="RefSeq" id="WP_395124294.1">
    <property type="nucleotide sequence ID" value="NZ_JBIMSN010000126.1"/>
</dbReference>
<name>A0ABW7KAP9_9NOCA</name>
<keyword evidence="4" id="KW-1185">Reference proteome</keyword>
<dbReference type="Proteomes" id="UP001609176">
    <property type="component" value="Unassembled WGS sequence"/>
</dbReference>
<dbReference type="Proteomes" id="UP001609219">
    <property type="component" value="Unassembled WGS sequence"/>
</dbReference>
<accession>A0ABW7KAP9</accession>
<evidence type="ECO:0000313" key="2">
    <source>
        <dbReference type="EMBL" id="MFH5242285.1"/>
    </source>
</evidence>
<organism evidence="1 4">
    <name type="scientific">Antrihabitans spumae</name>
    <dbReference type="NCBI Taxonomy" id="3373370"/>
    <lineage>
        <taxon>Bacteria</taxon>
        <taxon>Bacillati</taxon>
        <taxon>Actinomycetota</taxon>
        <taxon>Actinomycetes</taxon>
        <taxon>Mycobacteriales</taxon>
        <taxon>Nocardiaceae</taxon>
        <taxon>Antrihabitans</taxon>
    </lineage>
</organism>